<dbReference type="GO" id="GO:0009007">
    <property type="term" value="F:site-specific DNA-methyltransferase (adenine-specific) activity"/>
    <property type="evidence" value="ECO:0007669"/>
    <property type="project" value="UniProtKB-EC"/>
</dbReference>
<keyword evidence="2" id="KW-0808">Transferase</keyword>
<keyword evidence="3" id="KW-1185">Reference proteome</keyword>
<dbReference type="Proteomes" id="UP000049855">
    <property type="component" value="Unassembled WGS sequence"/>
</dbReference>
<dbReference type="InterPro" id="IPR003115">
    <property type="entry name" value="ParB_N"/>
</dbReference>
<dbReference type="GO" id="GO:0007059">
    <property type="term" value="P:chromosome segregation"/>
    <property type="evidence" value="ECO:0007669"/>
    <property type="project" value="TreeGrafter"/>
</dbReference>
<dbReference type="RefSeq" id="WP_021171205.1">
    <property type="nucleotide sequence ID" value="NZ_CTRP01000016.1"/>
</dbReference>
<dbReference type="PROSITE" id="PS00092">
    <property type="entry name" value="N6_MTASE"/>
    <property type="match status" value="1"/>
</dbReference>
<dbReference type="GO" id="GO:0005694">
    <property type="term" value="C:chromosome"/>
    <property type="evidence" value="ECO:0007669"/>
    <property type="project" value="TreeGrafter"/>
</dbReference>
<sequence>MEFKNVRLTKICDLKPHPKNPRVHPDSALSKLVKSINKFGFTNPVLVSKDGFILAGHARCKAAQKAGIEEVPAIFLDLEGADADAYLIADNKIQEETDWDKDLLAELIKDLQTLDFDVSFTGFEPPEIDQIMTSVHNKDSQEDDFDVDAALEEESFVKPGDLWHLGKHRLMCGDATKAEDVAILMNGKMANLVVTDPPYNCAYEGGTGMTIMNDNNGIWKVLRVFACGYKKCISAPCRWRSHLYVPL</sequence>
<dbReference type="Gene3D" id="3.90.1530.10">
    <property type="entry name" value="Conserved hypothetical protein from pyrococcus furiosus pfu- 392566-001, ParB domain"/>
    <property type="match status" value="1"/>
</dbReference>
<gene>
    <name evidence="2" type="ORF">SpAn4DRAFT_4341</name>
</gene>
<dbReference type="SUPFAM" id="SSF53335">
    <property type="entry name" value="S-adenosyl-L-methionine-dependent methyltransferases"/>
    <property type="match status" value="1"/>
</dbReference>
<dbReference type="SUPFAM" id="SSF110849">
    <property type="entry name" value="ParB/Sulfiredoxin"/>
    <property type="match status" value="1"/>
</dbReference>
<accession>A0A0U1L5L6</accession>
<dbReference type="AlphaFoldDB" id="A0A0U1L5L6"/>
<dbReference type="Pfam" id="PF02195">
    <property type="entry name" value="ParB_N"/>
    <property type="match status" value="1"/>
</dbReference>
<proteinExistence type="predicted"/>
<dbReference type="PANTHER" id="PTHR33375">
    <property type="entry name" value="CHROMOSOME-PARTITIONING PROTEIN PARB-RELATED"/>
    <property type="match status" value="1"/>
</dbReference>
<dbReference type="InterPro" id="IPR002052">
    <property type="entry name" value="DNA_methylase_N6_adenine_CS"/>
</dbReference>
<dbReference type="CDD" id="cd16403">
    <property type="entry name" value="ParB_N_like_MT"/>
    <property type="match status" value="1"/>
</dbReference>
<dbReference type="GO" id="GO:0045881">
    <property type="term" value="P:positive regulation of sporulation resulting in formation of a cellular spore"/>
    <property type="evidence" value="ECO:0007669"/>
    <property type="project" value="TreeGrafter"/>
</dbReference>
<keyword evidence="2" id="KW-0489">Methyltransferase</keyword>
<protein>
    <submittedName>
        <fullName evidence="2">Adenine-specific methyltransferase</fullName>
        <ecNumber evidence="2">2.1.1.72</ecNumber>
    </submittedName>
</protein>
<dbReference type="EC" id="2.1.1.72" evidence="2"/>
<dbReference type="SMART" id="SM00470">
    <property type="entry name" value="ParB"/>
    <property type="match status" value="1"/>
</dbReference>
<evidence type="ECO:0000313" key="2">
    <source>
        <dbReference type="EMBL" id="CQR74977.1"/>
    </source>
</evidence>
<feature type="domain" description="ParB-like N-terminal" evidence="1">
    <location>
        <begin position="7"/>
        <end position="92"/>
    </location>
</feature>
<organism evidence="2 3">
    <name type="scientific">Sporomusa ovata</name>
    <dbReference type="NCBI Taxonomy" id="2378"/>
    <lineage>
        <taxon>Bacteria</taxon>
        <taxon>Bacillati</taxon>
        <taxon>Bacillota</taxon>
        <taxon>Negativicutes</taxon>
        <taxon>Selenomonadales</taxon>
        <taxon>Sporomusaceae</taxon>
        <taxon>Sporomusa</taxon>
    </lineage>
</organism>
<dbReference type="PANTHER" id="PTHR33375:SF1">
    <property type="entry name" value="CHROMOSOME-PARTITIONING PROTEIN PARB-RELATED"/>
    <property type="match status" value="1"/>
</dbReference>
<evidence type="ECO:0000313" key="3">
    <source>
        <dbReference type="Proteomes" id="UP000049855"/>
    </source>
</evidence>
<name>A0A0U1L5L6_9FIRM</name>
<dbReference type="InterPro" id="IPR036086">
    <property type="entry name" value="ParB/Sulfiredoxin_sf"/>
</dbReference>
<reference evidence="3" key="1">
    <citation type="submission" date="2015-03" db="EMBL/GenBank/DDBJ databases">
        <authorList>
            <person name="Nijsse Bart"/>
        </authorList>
    </citation>
    <scope>NUCLEOTIDE SEQUENCE [LARGE SCALE GENOMIC DNA]</scope>
</reference>
<dbReference type="GO" id="GO:0032259">
    <property type="term" value="P:methylation"/>
    <property type="evidence" value="ECO:0007669"/>
    <property type="project" value="UniProtKB-KW"/>
</dbReference>
<dbReference type="InterPro" id="IPR050336">
    <property type="entry name" value="Chromosome_partition/occlusion"/>
</dbReference>
<dbReference type="InterPro" id="IPR029063">
    <property type="entry name" value="SAM-dependent_MTases_sf"/>
</dbReference>
<dbReference type="EMBL" id="CTRP01000016">
    <property type="protein sequence ID" value="CQR74977.1"/>
    <property type="molecule type" value="Genomic_DNA"/>
</dbReference>
<evidence type="ECO:0000259" key="1">
    <source>
        <dbReference type="SMART" id="SM00470"/>
    </source>
</evidence>
<dbReference type="GO" id="GO:0003676">
    <property type="term" value="F:nucleic acid binding"/>
    <property type="evidence" value="ECO:0007669"/>
    <property type="project" value="InterPro"/>
</dbReference>